<feature type="domain" description="Sialidase" evidence="2">
    <location>
        <begin position="76"/>
        <end position="388"/>
    </location>
</feature>
<dbReference type="Pfam" id="PF13088">
    <property type="entry name" value="BNR_2"/>
    <property type="match status" value="1"/>
</dbReference>
<dbReference type="InterPro" id="IPR036278">
    <property type="entry name" value="Sialidase_sf"/>
</dbReference>
<dbReference type="InterPro" id="IPR011040">
    <property type="entry name" value="Sialidase"/>
</dbReference>
<evidence type="ECO:0000313" key="3">
    <source>
        <dbReference type="EMBL" id="KAF5362174.1"/>
    </source>
</evidence>
<dbReference type="CDD" id="cd15482">
    <property type="entry name" value="Sialidase_non-viral"/>
    <property type="match status" value="1"/>
</dbReference>
<dbReference type="GO" id="GO:0009313">
    <property type="term" value="P:oligosaccharide catabolic process"/>
    <property type="evidence" value="ECO:0007669"/>
    <property type="project" value="TreeGrafter"/>
</dbReference>
<dbReference type="Proteomes" id="UP000559027">
    <property type="component" value="Unassembled WGS sequence"/>
</dbReference>
<dbReference type="OrthoDB" id="2739686at2759"/>
<proteinExistence type="predicted"/>
<dbReference type="AlphaFoldDB" id="A0A8H5GC17"/>
<evidence type="ECO:0000313" key="4">
    <source>
        <dbReference type="Proteomes" id="UP000559027"/>
    </source>
</evidence>
<organism evidence="3 4">
    <name type="scientific">Leucocoprinus leucothites</name>
    <dbReference type="NCBI Taxonomy" id="201217"/>
    <lineage>
        <taxon>Eukaryota</taxon>
        <taxon>Fungi</taxon>
        <taxon>Dikarya</taxon>
        <taxon>Basidiomycota</taxon>
        <taxon>Agaricomycotina</taxon>
        <taxon>Agaricomycetes</taxon>
        <taxon>Agaricomycetidae</taxon>
        <taxon>Agaricales</taxon>
        <taxon>Agaricineae</taxon>
        <taxon>Agaricaceae</taxon>
        <taxon>Leucocoprinus</taxon>
    </lineage>
</organism>
<keyword evidence="4" id="KW-1185">Reference proteome</keyword>
<dbReference type="PANTHER" id="PTHR10628">
    <property type="entry name" value="SIALIDASE"/>
    <property type="match status" value="1"/>
</dbReference>
<feature type="chain" id="PRO_5034502013" description="Sialidase domain-containing protein" evidence="1">
    <location>
        <begin position="29"/>
        <end position="427"/>
    </location>
</feature>
<dbReference type="Gene3D" id="2.120.10.10">
    <property type="match status" value="1"/>
</dbReference>
<evidence type="ECO:0000256" key="1">
    <source>
        <dbReference type="SAM" id="SignalP"/>
    </source>
</evidence>
<sequence length="427" mass="46114">MNRILKFACVFAAILAAETLLFASFASASPAVTDPASTQTPTSTSFMLFKGNHAEGLNGVTYHTFRIPAVVRTNAGTLLAFAEGRAKSNKDYGNINVMYKRGKNDGKTAGDWSTLMQAASIGDDTIGNPTPVVDRQTGTIWLFMSWNAANTSQAGGANPETGLPTTHITQWGQRRVYVMRSDDDGVTFKGMDGSSTPTDMTATLTPKTRASGSAWAWDSVGPGAGLYTSDGVIIIPAQFRNIYSKDHGKTWQVQKLPEAAGEATITELDDGSLYRNDRANSTNWSAAKRRWVSRGSIDGGFSAYKADDKLLDPNNQASVLFYNNAETDAPTRTIFLNSASTETRTKMRFRISYDNAKTWPMSRPLSDFTLPSGSGTEGGYSSMVKTADKNIGAMVETNLDVSNNAVSARGILWHKLNLGWILHGCAC</sequence>
<gene>
    <name evidence="3" type="ORF">D9756_002566</name>
</gene>
<comment type="caution">
    <text evidence="3">The sequence shown here is derived from an EMBL/GenBank/DDBJ whole genome shotgun (WGS) entry which is preliminary data.</text>
</comment>
<reference evidence="3 4" key="1">
    <citation type="journal article" date="2020" name="ISME J.">
        <title>Uncovering the hidden diversity of litter-decomposition mechanisms in mushroom-forming fungi.</title>
        <authorList>
            <person name="Floudas D."/>
            <person name="Bentzer J."/>
            <person name="Ahren D."/>
            <person name="Johansson T."/>
            <person name="Persson P."/>
            <person name="Tunlid A."/>
        </authorList>
    </citation>
    <scope>NUCLEOTIDE SEQUENCE [LARGE SCALE GENOMIC DNA]</scope>
    <source>
        <strain evidence="3 4">CBS 146.42</strain>
    </source>
</reference>
<dbReference type="GO" id="GO:0005737">
    <property type="term" value="C:cytoplasm"/>
    <property type="evidence" value="ECO:0007669"/>
    <property type="project" value="TreeGrafter"/>
</dbReference>
<dbReference type="EMBL" id="JAACJO010000002">
    <property type="protein sequence ID" value="KAF5362174.1"/>
    <property type="molecule type" value="Genomic_DNA"/>
</dbReference>
<feature type="signal peptide" evidence="1">
    <location>
        <begin position="1"/>
        <end position="28"/>
    </location>
</feature>
<dbReference type="PANTHER" id="PTHR10628:SF30">
    <property type="entry name" value="EXO-ALPHA-SIALIDASE"/>
    <property type="match status" value="1"/>
</dbReference>
<keyword evidence="1" id="KW-0732">Signal</keyword>
<evidence type="ECO:0000259" key="2">
    <source>
        <dbReference type="Pfam" id="PF13088"/>
    </source>
</evidence>
<dbReference type="GO" id="GO:0006689">
    <property type="term" value="P:ganglioside catabolic process"/>
    <property type="evidence" value="ECO:0007669"/>
    <property type="project" value="TreeGrafter"/>
</dbReference>
<protein>
    <recommendedName>
        <fullName evidence="2">Sialidase domain-containing protein</fullName>
    </recommendedName>
</protein>
<dbReference type="GO" id="GO:0004308">
    <property type="term" value="F:exo-alpha-sialidase activity"/>
    <property type="evidence" value="ECO:0007669"/>
    <property type="project" value="InterPro"/>
</dbReference>
<dbReference type="GO" id="GO:0016020">
    <property type="term" value="C:membrane"/>
    <property type="evidence" value="ECO:0007669"/>
    <property type="project" value="TreeGrafter"/>
</dbReference>
<dbReference type="SUPFAM" id="SSF50939">
    <property type="entry name" value="Sialidases"/>
    <property type="match status" value="1"/>
</dbReference>
<dbReference type="InterPro" id="IPR026856">
    <property type="entry name" value="Sialidase_fam"/>
</dbReference>
<accession>A0A8H5GC17</accession>
<name>A0A8H5GC17_9AGAR</name>